<protein>
    <recommendedName>
        <fullName evidence="3">SpcZ</fullName>
    </recommendedName>
</protein>
<accession>A0A7W7SXT4</accession>
<reference evidence="1 2" key="1">
    <citation type="submission" date="2020-08" db="EMBL/GenBank/DDBJ databases">
        <title>Sequencing the genomes of 1000 actinobacteria strains.</title>
        <authorList>
            <person name="Klenk H.-P."/>
        </authorList>
    </citation>
    <scope>NUCLEOTIDE SEQUENCE [LARGE SCALE GENOMIC DNA]</scope>
    <source>
        <strain evidence="1 2">DSM 45886</strain>
    </source>
</reference>
<dbReference type="EMBL" id="JACHJW010000001">
    <property type="protein sequence ID" value="MBB4962606.1"/>
    <property type="molecule type" value="Genomic_DNA"/>
</dbReference>
<sequence length="221" mass="24216">MSDLPEWLAALLASLGEGRDPDTVAEWTRRVRRELDRLAGRVPFQVVYDWHARLVTSMPDDIDDQDRVIELHRRVSSGDRVGATEWSDTLRPVLREWYRAAYPYAEAWAVAQANARAYATANGYRPDEVVEYAEYYANLSTGANAEAYANANAIANADAIGTALAHADESAYALTYPAALLCARALAEANRAGPVGSAQTLRAVYARLADELVDSLARVAV</sequence>
<evidence type="ECO:0000313" key="1">
    <source>
        <dbReference type="EMBL" id="MBB4962606.1"/>
    </source>
</evidence>
<dbReference type="RefSeq" id="WP_184538951.1">
    <property type="nucleotide sequence ID" value="NZ_JACHJW010000001.1"/>
</dbReference>
<evidence type="ECO:0008006" key="3">
    <source>
        <dbReference type="Google" id="ProtNLM"/>
    </source>
</evidence>
<keyword evidence="2" id="KW-1185">Reference proteome</keyword>
<organism evidence="1 2">
    <name type="scientific">Micromonospora polyrhachis</name>
    <dbReference type="NCBI Taxonomy" id="1282883"/>
    <lineage>
        <taxon>Bacteria</taxon>
        <taxon>Bacillati</taxon>
        <taxon>Actinomycetota</taxon>
        <taxon>Actinomycetes</taxon>
        <taxon>Micromonosporales</taxon>
        <taxon>Micromonosporaceae</taxon>
        <taxon>Micromonospora</taxon>
    </lineage>
</organism>
<dbReference type="AlphaFoldDB" id="A0A7W7SXT4"/>
<proteinExistence type="predicted"/>
<evidence type="ECO:0000313" key="2">
    <source>
        <dbReference type="Proteomes" id="UP000578819"/>
    </source>
</evidence>
<comment type="caution">
    <text evidence="1">The sequence shown here is derived from an EMBL/GenBank/DDBJ whole genome shotgun (WGS) entry which is preliminary data.</text>
</comment>
<dbReference type="Proteomes" id="UP000578819">
    <property type="component" value="Unassembled WGS sequence"/>
</dbReference>
<gene>
    <name evidence="1" type="ORF">FHR38_006339</name>
</gene>
<name>A0A7W7SXT4_9ACTN</name>